<dbReference type="InterPro" id="IPR002145">
    <property type="entry name" value="CopG"/>
</dbReference>
<accession>A0A497E291</accession>
<dbReference type="CDD" id="cd21631">
    <property type="entry name" value="RHH_CopG_NikR-like"/>
    <property type="match status" value="1"/>
</dbReference>
<evidence type="ECO:0000313" key="3">
    <source>
        <dbReference type="Proteomes" id="UP000279422"/>
    </source>
</evidence>
<dbReference type="Pfam" id="PF01402">
    <property type="entry name" value="RHH_1"/>
    <property type="match status" value="1"/>
</dbReference>
<dbReference type="AlphaFoldDB" id="A0A497E291"/>
<dbReference type="EMBL" id="QMPZ01000131">
    <property type="protein sequence ID" value="RLE07911.1"/>
    <property type="molecule type" value="Genomic_DNA"/>
</dbReference>
<gene>
    <name evidence="2" type="ORF">DRJ00_07240</name>
</gene>
<evidence type="ECO:0000313" key="2">
    <source>
        <dbReference type="EMBL" id="RLE07911.1"/>
    </source>
</evidence>
<protein>
    <recommendedName>
        <fullName evidence="1">Ribbon-helix-helix protein CopG domain-containing protein</fullName>
    </recommendedName>
</protein>
<dbReference type="InterPro" id="IPR013321">
    <property type="entry name" value="Arc_rbn_hlx_hlx"/>
</dbReference>
<dbReference type="SUPFAM" id="SSF47598">
    <property type="entry name" value="Ribbon-helix-helix"/>
    <property type="match status" value="1"/>
</dbReference>
<organism evidence="2 3">
    <name type="scientific">Aerophobetes bacterium</name>
    <dbReference type="NCBI Taxonomy" id="2030807"/>
    <lineage>
        <taxon>Bacteria</taxon>
        <taxon>Candidatus Aerophobota</taxon>
    </lineage>
</organism>
<feature type="domain" description="Ribbon-helix-helix protein CopG" evidence="1">
    <location>
        <begin position="6"/>
        <end position="42"/>
    </location>
</feature>
<comment type="caution">
    <text evidence="2">The sequence shown here is derived from an EMBL/GenBank/DDBJ whole genome shotgun (WGS) entry which is preliminary data.</text>
</comment>
<proteinExistence type="predicted"/>
<dbReference type="GO" id="GO:0006355">
    <property type="term" value="P:regulation of DNA-templated transcription"/>
    <property type="evidence" value="ECO:0007669"/>
    <property type="project" value="InterPro"/>
</dbReference>
<reference evidence="2 3" key="1">
    <citation type="submission" date="2018-06" db="EMBL/GenBank/DDBJ databases">
        <title>Extensive metabolic versatility and redundancy in microbially diverse, dynamic hydrothermal sediments.</title>
        <authorList>
            <person name="Dombrowski N."/>
            <person name="Teske A."/>
            <person name="Baker B.J."/>
        </authorList>
    </citation>
    <scope>NUCLEOTIDE SEQUENCE [LARGE SCALE GENOMIC DNA]</scope>
    <source>
        <strain evidence="2">B47_G16</strain>
    </source>
</reference>
<dbReference type="Proteomes" id="UP000279422">
    <property type="component" value="Unassembled WGS sequence"/>
</dbReference>
<dbReference type="InterPro" id="IPR010985">
    <property type="entry name" value="Ribbon_hlx_hlx"/>
</dbReference>
<name>A0A497E291_UNCAE</name>
<evidence type="ECO:0000259" key="1">
    <source>
        <dbReference type="Pfam" id="PF01402"/>
    </source>
</evidence>
<sequence>MARITKIVNFSLTPEIYEQVNKLAKQRQISRSQVLREALKQYFASERRWQQIRKWGEETAKRLKIKNEDDVERTIDEYRKEKSSKSSS</sequence>
<dbReference type="Gene3D" id="1.10.1220.10">
    <property type="entry name" value="Met repressor-like"/>
    <property type="match status" value="1"/>
</dbReference>